<dbReference type="GO" id="GO:0008270">
    <property type="term" value="F:zinc ion binding"/>
    <property type="evidence" value="ECO:0007669"/>
    <property type="project" value="UniProtKB-KW"/>
</dbReference>
<reference evidence="3" key="1">
    <citation type="submission" date="2019-10" db="EMBL/GenBank/DDBJ databases">
        <authorList>
            <consortium name="DOE Joint Genome Institute"/>
            <person name="Kuo A."/>
            <person name="Miyauchi S."/>
            <person name="Kiss E."/>
            <person name="Drula E."/>
            <person name="Kohler A."/>
            <person name="Sanchez-Garcia M."/>
            <person name="Andreopoulos B."/>
            <person name="Barry K.W."/>
            <person name="Bonito G."/>
            <person name="Buee M."/>
            <person name="Carver A."/>
            <person name="Chen C."/>
            <person name="Cichocki N."/>
            <person name="Clum A."/>
            <person name="Culley D."/>
            <person name="Crous P.W."/>
            <person name="Fauchery L."/>
            <person name="Girlanda M."/>
            <person name="Hayes R."/>
            <person name="Keri Z."/>
            <person name="LaButti K."/>
            <person name="Lipzen A."/>
            <person name="Lombard V."/>
            <person name="Magnuson J."/>
            <person name="Maillard F."/>
            <person name="Morin E."/>
            <person name="Murat C."/>
            <person name="Nolan M."/>
            <person name="Ohm R."/>
            <person name="Pangilinan J."/>
            <person name="Pereira M."/>
            <person name="Perotto S."/>
            <person name="Peter M."/>
            <person name="Riley R."/>
            <person name="Sitrit Y."/>
            <person name="Stielow B."/>
            <person name="Szollosi G."/>
            <person name="Zifcakova L."/>
            <person name="Stursova M."/>
            <person name="Spatafora J.W."/>
            <person name="Tedersoo L."/>
            <person name="Vaario L.-M."/>
            <person name="Yamada A."/>
            <person name="Yan M."/>
            <person name="Wang P."/>
            <person name="Xu J."/>
            <person name="Bruns T."/>
            <person name="Baldrian P."/>
            <person name="Vilgalys R."/>
            <person name="Henrissat B."/>
            <person name="Grigoriev I.V."/>
            <person name="Hibbett D."/>
            <person name="Nagy L.G."/>
            <person name="Martin F.M."/>
        </authorList>
    </citation>
    <scope>NUCLEOTIDE SEQUENCE</scope>
    <source>
        <strain evidence="3">BED1</strain>
    </source>
</reference>
<dbReference type="SMART" id="SM00355">
    <property type="entry name" value="ZnF_C2H2"/>
    <property type="match status" value="2"/>
</dbReference>
<dbReference type="EMBL" id="WHUW01000395">
    <property type="protein sequence ID" value="KAF8414976.1"/>
    <property type="molecule type" value="Genomic_DNA"/>
</dbReference>
<protein>
    <recommendedName>
        <fullName evidence="2">C2H2-type domain-containing protein</fullName>
    </recommendedName>
</protein>
<keyword evidence="1" id="KW-0863">Zinc-finger</keyword>
<organism evidence="3 4">
    <name type="scientific">Boletus edulis BED1</name>
    <dbReference type="NCBI Taxonomy" id="1328754"/>
    <lineage>
        <taxon>Eukaryota</taxon>
        <taxon>Fungi</taxon>
        <taxon>Dikarya</taxon>
        <taxon>Basidiomycota</taxon>
        <taxon>Agaricomycotina</taxon>
        <taxon>Agaricomycetes</taxon>
        <taxon>Agaricomycetidae</taxon>
        <taxon>Boletales</taxon>
        <taxon>Boletineae</taxon>
        <taxon>Boletaceae</taxon>
        <taxon>Boletoideae</taxon>
        <taxon>Boletus</taxon>
    </lineage>
</organism>
<accession>A0AAD4BAS5</accession>
<evidence type="ECO:0000256" key="1">
    <source>
        <dbReference type="PROSITE-ProRule" id="PRU00042"/>
    </source>
</evidence>
<evidence type="ECO:0000313" key="3">
    <source>
        <dbReference type="EMBL" id="KAF8414976.1"/>
    </source>
</evidence>
<dbReference type="AlphaFoldDB" id="A0AAD4BAS5"/>
<name>A0AAD4BAS5_BOLED</name>
<sequence length="126" mass="14658">MAQRIYNKDFSDADIAKLCELAPIANAPQHRPYVCLWVTSDVVCNLHFQASEFPEHLRSDHGVVGPERAPFVCSWFGCFNEMQKESIIRHVNEQHLELRYECPICHERFTRAHTVQKHVSERHQGS</sequence>
<keyword evidence="1" id="KW-0862">Zinc</keyword>
<keyword evidence="1" id="KW-0479">Metal-binding</keyword>
<dbReference type="Proteomes" id="UP001194468">
    <property type="component" value="Unassembled WGS sequence"/>
</dbReference>
<comment type="caution">
    <text evidence="3">The sequence shown here is derived from an EMBL/GenBank/DDBJ whole genome shotgun (WGS) entry which is preliminary data.</text>
</comment>
<dbReference type="PROSITE" id="PS50157">
    <property type="entry name" value="ZINC_FINGER_C2H2_2"/>
    <property type="match status" value="1"/>
</dbReference>
<keyword evidence="4" id="KW-1185">Reference proteome</keyword>
<reference evidence="3" key="2">
    <citation type="journal article" date="2020" name="Nat. Commun.">
        <title>Large-scale genome sequencing of mycorrhizal fungi provides insights into the early evolution of symbiotic traits.</title>
        <authorList>
            <person name="Miyauchi S."/>
            <person name="Kiss E."/>
            <person name="Kuo A."/>
            <person name="Drula E."/>
            <person name="Kohler A."/>
            <person name="Sanchez-Garcia M."/>
            <person name="Morin E."/>
            <person name="Andreopoulos B."/>
            <person name="Barry K.W."/>
            <person name="Bonito G."/>
            <person name="Buee M."/>
            <person name="Carver A."/>
            <person name="Chen C."/>
            <person name="Cichocki N."/>
            <person name="Clum A."/>
            <person name="Culley D."/>
            <person name="Crous P.W."/>
            <person name="Fauchery L."/>
            <person name="Girlanda M."/>
            <person name="Hayes R.D."/>
            <person name="Keri Z."/>
            <person name="LaButti K."/>
            <person name="Lipzen A."/>
            <person name="Lombard V."/>
            <person name="Magnuson J."/>
            <person name="Maillard F."/>
            <person name="Murat C."/>
            <person name="Nolan M."/>
            <person name="Ohm R.A."/>
            <person name="Pangilinan J."/>
            <person name="Pereira M.F."/>
            <person name="Perotto S."/>
            <person name="Peter M."/>
            <person name="Pfister S."/>
            <person name="Riley R."/>
            <person name="Sitrit Y."/>
            <person name="Stielow J.B."/>
            <person name="Szollosi G."/>
            <person name="Zifcakova L."/>
            <person name="Stursova M."/>
            <person name="Spatafora J.W."/>
            <person name="Tedersoo L."/>
            <person name="Vaario L.M."/>
            <person name="Yamada A."/>
            <person name="Yan M."/>
            <person name="Wang P."/>
            <person name="Xu J."/>
            <person name="Bruns T."/>
            <person name="Baldrian P."/>
            <person name="Vilgalys R."/>
            <person name="Dunand C."/>
            <person name="Henrissat B."/>
            <person name="Grigoriev I.V."/>
            <person name="Hibbett D."/>
            <person name="Nagy L.G."/>
            <person name="Martin F.M."/>
        </authorList>
    </citation>
    <scope>NUCLEOTIDE SEQUENCE</scope>
    <source>
        <strain evidence="3">BED1</strain>
    </source>
</reference>
<evidence type="ECO:0000313" key="4">
    <source>
        <dbReference type="Proteomes" id="UP001194468"/>
    </source>
</evidence>
<dbReference type="Gene3D" id="3.30.160.60">
    <property type="entry name" value="Classic Zinc Finger"/>
    <property type="match status" value="1"/>
</dbReference>
<feature type="domain" description="C2H2-type" evidence="2">
    <location>
        <begin position="100"/>
        <end position="126"/>
    </location>
</feature>
<evidence type="ECO:0000259" key="2">
    <source>
        <dbReference type="PROSITE" id="PS50157"/>
    </source>
</evidence>
<proteinExistence type="predicted"/>
<dbReference type="InterPro" id="IPR013087">
    <property type="entry name" value="Znf_C2H2_type"/>
</dbReference>
<dbReference type="PROSITE" id="PS00028">
    <property type="entry name" value="ZINC_FINGER_C2H2_1"/>
    <property type="match status" value="1"/>
</dbReference>
<gene>
    <name evidence="3" type="ORF">L210DRAFT_3588999</name>
</gene>